<organism evidence="3">
    <name type="scientific">Caenorhabditis remanei</name>
    <name type="common">Caenorhabditis vulgaris</name>
    <dbReference type="NCBI Taxonomy" id="31234"/>
    <lineage>
        <taxon>Eukaryota</taxon>
        <taxon>Metazoa</taxon>
        <taxon>Ecdysozoa</taxon>
        <taxon>Nematoda</taxon>
        <taxon>Chromadorea</taxon>
        <taxon>Rhabditida</taxon>
        <taxon>Rhabditina</taxon>
        <taxon>Rhabditomorpha</taxon>
        <taxon>Rhabditoidea</taxon>
        <taxon>Rhabditidae</taxon>
        <taxon>Peloderinae</taxon>
        <taxon>Caenorhabditis</taxon>
    </lineage>
</organism>
<dbReference type="Proteomes" id="UP000008281">
    <property type="component" value="Unassembled WGS sequence"/>
</dbReference>
<sequence>MSAVISVLNPLLALLQMTEEPLTNRAVTDLWGLAANLVEKPFYQQFKTLLNAIPAYQVDHVVSSKSTTMCCTDLHCADSFDDHIVENFRVRQVEFQSVGLQEAVDGKEWKKTGQCKECEADTLDVRRDWFHTKYAIFINKGFVDTNNVWKEMPPTILNLDRSEFDRLPNELIWVDRMTATYTKHGEIRSRSQFPIDLAFCGDDSQKSSLTLKNVILATKSIFADAQFFVGASRVKTLQGLHFVDIDFEKVKADKEAIQEYARLKLLPSLM</sequence>
<evidence type="ECO:0000256" key="1">
    <source>
        <dbReference type="SAM" id="SignalP"/>
    </source>
</evidence>
<evidence type="ECO:0000313" key="3">
    <source>
        <dbReference type="Proteomes" id="UP000008281"/>
    </source>
</evidence>
<dbReference type="InParanoid" id="E3MNY9"/>
<gene>
    <name evidence="2" type="ORF">CRE_06754</name>
</gene>
<feature type="chain" id="PRO_5003177254" evidence="1">
    <location>
        <begin position="18"/>
        <end position="270"/>
    </location>
</feature>
<proteinExistence type="predicted"/>
<keyword evidence="3" id="KW-1185">Reference proteome</keyword>
<dbReference type="OrthoDB" id="5877309at2759"/>
<evidence type="ECO:0000313" key="2">
    <source>
        <dbReference type="EMBL" id="EFP06284.1"/>
    </source>
</evidence>
<protein>
    <submittedName>
        <fullName evidence="2">Uncharacterized protein</fullName>
    </submittedName>
</protein>
<name>E3MNY9_CAERE</name>
<dbReference type="EMBL" id="DS268461">
    <property type="protein sequence ID" value="EFP06284.1"/>
    <property type="molecule type" value="Genomic_DNA"/>
</dbReference>
<feature type="signal peptide" evidence="1">
    <location>
        <begin position="1"/>
        <end position="17"/>
    </location>
</feature>
<accession>E3MNY9</accession>
<reference evidence="2" key="1">
    <citation type="submission" date="2007-07" db="EMBL/GenBank/DDBJ databases">
        <title>PCAP assembly of the Caenorhabditis remanei genome.</title>
        <authorList>
            <consortium name="The Caenorhabditis remanei Sequencing Consortium"/>
            <person name="Wilson R.K."/>
        </authorList>
    </citation>
    <scope>NUCLEOTIDE SEQUENCE [LARGE SCALE GENOMIC DNA]</scope>
    <source>
        <strain evidence="2">PB4641</strain>
    </source>
</reference>
<dbReference type="STRING" id="31234.E3MNY9"/>
<keyword evidence="1" id="KW-0732">Signal</keyword>
<dbReference type="HOGENOM" id="CLU_1031498_0_0_1"/>
<dbReference type="AlphaFoldDB" id="E3MNY9"/>